<evidence type="ECO:0000313" key="4">
    <source>
        <dbReference type="Proteomes" id="UP000186817"/>
    </source>
</evidence>
<accession>A0A1Q9F527</accession>
<feature type="transmembrane region" description="Helical" evidence="1">
    <location>
        <begin position="379"/>
        <end position="398"/>
    </location>
</feature>
<feature type="transmembrane region" description="Helical" evidence="1">
    <location>
        <begin position="503"/>
        <end position="523"/>
    </location>
</feature>
<gene>
    <name evidence="3" type="ORF">AK812_SmicGene1187</name>
</gene>
<dbReference type="AlphaFoldDB" id="A0A1Q9F527"/>
<sequence length="560" mass="60575">MVALILPVLLCFVAVTAASVAYDACSEENCWGTGWLQEAVVLSSRFSAMDAADAEATARAALAGPLTEHITPDTFSTFSVPISSGVTFSLILVLLLVAVHEYRVAGGAKPLLADHQRGNSLLFQCANLYSWFIPFVVLSLLIPVSLDFAIDMGQSATASGLFLSVASVFAVLGVVVSKRIVPEDNWDQRWARKVFLACNAMATAVLVVNAYILLAAAQSSLNARAAVFWVSSFLFGTVNFMVGLCALSRSVMWNLITPQREKTFWMIMTQCSRNCGLLLGPVLFAIVSYLVKEGLEVSPVCMMGWSMIAAAIMILSGLVLASLAFPSQIPNRKAEEEPPEAMKKAEAEVSAEAQPEELTAEAREAIVWHMIRYSFERPMCVAAIEFATIMILEVSYAWRPEECGAALMVVAAVSMVLTATSTILLSRQWITPSIMFFGAALFGWLGVFLIFDWGARGTFGAITLLVADGIVYGSASVANGIAEGWASRATAPGTGYSNEIYRSRMLVGIYTSRFMAPIFARFLVDFGGRNVYAGLQLFLCSLGTISVYHTVTLVWRGKVT</sequence>
<evidence type="ECO:0000256" key="2">
    <source>
        <dbReference type="SAM" id="SignalP"/>
    </source>
</evidence>
<dbReference type="OrthoDB" id="427196at2759"/>
<feature type="transmembrane region" description="Helical" evidence="1">
    <location>
        <begin position="196"/>
        <end position="214"/>
    </location>
</feature>
<feature type="transmembrane region" description="Helical" evidence="1">
    <location>
        <begin position="535"/>
        <end position="555"/>
    </location>
</feature>
<dbReference type="Proteomes" id="UP000186817">
    <property type="component" value="Unassembled WGS sequence"/>
</dbReference>
<comment type="caution">
    <text evidence="3">The sequence shown here is derived from an EMBL/GenBank/DDBJ whole genome shotgun (WGS) entry which is preliminary data.</text>
</comment>
<feature type="transmembrane region" description="Helical" evidence="1">
    <location>
        <begin position="121"/>
        <end position="144"/>
    </location>
</feature>
<dbReference type="InterPro" id="IPR036259">
    <property type="entry name" value="MFS_trans_sf"/>
</dbReference>
<organism evidence="3 4">
    <name type="scientific">Symbiodinium microadriaticum</name>
    <name type="common">Dinoflagellate</name>
    <name type="synonym">Zooxanthella microadriatica</name>
    <dbReference type="NCBI Taxonomy" id="2951"/>
    <lineage>
        <taxon>Eukaryota</taxon>
        <taxon>Sar</taxon>
        <taxon>Alveolata</taxon>
        <taxon>Dinophyceae</taxon>
        <taxon>Suessiales</taxon>
        <taxon>Symbiodiniaceae</taxon>
        <taxon>Symbiodinium</taxon>
    </lineage>
</organism>
<keyword evidence="4" id="KW-1185">Reference proteome</keyword>
<feature type="transmembrane region" description="Helical" evidence="1">
    <location>
        <begin position="156"/>
        <end position="176"/>
    </location>
</feature>
<feature type="signal peptide" evidence="2">
    <location>
        <begin position="1"/>
        <end position="18"/>
    </location>
</feature>
<evidence type="ECO:0000256" key="1">
    <source>
        <dbReference type="SAM" id="Phobius"/>
    </source>
</evidence>
<name>A0A1Q9F527_SYMMI</name>
<keyword evidence="1" id="KW-1133">Transmembrane helix</keyword>
<feature type="chain" id="PRO_5012073555" evidence="2">
    <location>
        <begin position="19"/>
        <end position="560"/>
    </location>
</feature>
<feature type="transmembrane region" description="Helical" evidence="1">
    <location>
        <begin position="303"/>
        <end position="325"/>
    </location>
</feature>
<feature type="transmembrane region" description="Helical" evidence="1">
    <location>
        <begin position="226"/>
        <end position="251"/>
    </location>
</feature>
<keyword evidence="1" id="KW-0472">Membrane</keyword>
<dbReference type="SUPFAM" id="SSF103473">
    <property type="entry name" value="MFS general substrate transporter"/>
    <property type="match status" value="1"/>
</dbReference>
<feature type="transmembrane region" description="Helical" evidence="1">
    <location>
        <begin position="404"/>
        <end position="425"/>
    </location>
</feature>
<feature type="transmembrane region" description="Helical" evidence="1">
    <location>
        <begin position="271"/>
        <end position="291"/>
    </location>
</feature>
<protein>
    <submittedName>
        <fullName evidence="3">Uncharacterized protein</fullName>
    </submittedName>
</protein>
<proteinExistence type="predicted"/>
<keyword evidence="1" id="KW-0812">Transmembrane</keyword>
<feature type="transmembrane region" description="Helical" evidence="1">
    <location>
        <begin position="459"/>
        <end position="482"/>
    </location>
</feature>
<feature type="transmembrane region" description="Helical" evidence="1">
    <location>
        <begin position="78"/>
        <end position="100"/>
    </location>
</feature>
<dbReference type="EMBL" id="LSRX01000012">
    <property type="protein sequence ID" value="OLQ14709.1"/>
    <property type="molecule type" value="Genomic_DNA"/>
</dbReference>
<keyword evidence="2" id="KW-0732">Signal</keyword>
<evidence type="ECO:0000313" key="3">
    <source>
        <dbReference type="EMBL" id="OLQ14709.1"/>
    </source>
</evidence>
<feature type="transmembrane region" description="Helical" evidence="1">
    <location>
        <begin position="434"/>
        <end position="453"/>
    </location>
</feature>
<reference evidence="3 4" key="1">
    <citation type="submission" date="2016-02" db="EMBL/GenBank/DDBJ databases">
        <title>Genome analysis of coral dinoflagellate symbionts highlights evolutionary adaptations to a symbiotic lifestyle.</title>
        <authorList>
            <person name="Aranda M."/>
            <person name="Li Y."/>
            <person name="Liew Y.J."/>
            <person name="Baumgarten S."/>
            <person name="Simakov O."/>
            <person name="Wilson M."/>
            <person name="Piel J."/>
            <person name="Ashoor H."/>
            <person name="Bougouffa S."/>
            <person name="Bajic V.B."/>
            <person name="Ryu T."/>
            <person name="Ravasi T."/>
            <person name="Bayer T."/>
            <person name="Micklem G."/>
            <person name="Kim H."/>
            <person name="Bhak J."/>
            <person name="Lajeunesse T.C."/>
            <person name="Voolstra C.R."/>
        </authorList>
    </citation>
    <scope>NUCLEOTIDE SEQUENCE [LARGE SCALE GENOMIC DNA]</scope>
    <source>
        <strain evidence="3 4">CCMP2467</strain>
    </source>
</reference>